<evidence type="ECO:0000256" key="4">
    <source>
        <dbReference type="ARBA" id="ARBA00022771"/>
    </source>
</evidence>
<evidence type="ECO:0000256" key="11">
    <source>
        <dbReference type="ARBA" id="ARBA00023306"/>
    </source>
</evidence>
<evidence type="ECO:0000313" key="15">
    <source>
        <dbReference type="Proteomes" id="UP000078492"/>
    </source>
</evidence>
<dbReference type="SMART" id="SM00692">
    <property type="entry name" value="DM3"/>
    <property type="match status" value="1"/>
</dbReference>
<dbReference type="PROSITE" id="PS50950">
    <property type="entry name" value="ZF_THAP"/>
    <property type="match status" value="1"/>
</dbReference>
<evidence type="ECO:0000256" key="3">
    <source>
        <dbReference type="ARBA" id="ARBA00022723"/>
    </source>
</evidence>
<evidence type="ECO:0000256" key="7">
    <source>
        <dbReference type="ARBA" id="ARBA00023054"/>
    </source>
</evidence>
<dbReference type="PANTHER" id="PTHR46600">
    <property type="entry name" value="THAP DOMAIN-CONTAINING"/>
    <property type="match status" value="1"/>
</dbReference>
<dbReference type="InterPro" id="IPR026516">
    <property type="entry name" value="THAP1/10"/>
</dbReference>
<dbReference type="Proteomes" id="UP000078492">
    <property type="component" value="Unassembled WGS sequence"/>
</dbReference>
<reference evidence="14 15" key="1">
    <citation type="submission" date="2015-09" db="EMBL/GenBank/DDBJ databases">
        <title>Trachymyrmex cornetzi WGS genome.</title>
        <authorList>
            <person name="Nygaard S."/>
            <person name="Hu H."/>
            <person name="Boomsma J."/>
            <person name="Zhang G."/>
        </authorList>
    </citation>
    <scope>NUCLEOTIDE SEQUENCE [LARGE SCALE GENOMIC DNA]</scope>
    <source>
        <strain evidence="14">Tcor2-1</strain>
        <tissue evidence="14">Whole body</tissue>
    </source>
</reference>
<dbReference type="GO" id="GO:0008270">
    <property type="term" value="F:zinc ion binding"/>
    <property type="evidence" value="ECO:0007669"/>
    <property type="project" value="UniProtKB-KW"/>
</dbReference>
<evidence type="ECO:0000256" key="12">
    <source>
        <dbReference type="PROSITE-ProRule" id="PRU00309"/>
    </source>
</evidence>
<dbReference type="STRING" id="471704.A0A151J090"/>
<keyword evidence="11" id="KW-0131">Cell cycle</keyword>
<dbReference type="EMBL" id="KQ980652">
    <property type="protein sequence ID" value="KYN14881.1"/>
    <property type="molecule type" value="Genomic_DNA"/>
</dbReference>
<evidence type="ECO:0000256" key="10">
    <source>
        <dbReference type="ARBA" id="ARBA00023242"/>
    </source>
</evidence>
<evidence type="ECO:0000256" key="9">
    <source>
        <dbReference type="ARBA" id="ARBA00023163"/>
    </source>
</evidence>
<keyword evidence="7" id="KW-0175">Coiled coil</keyword>
<organism evidence="14 15">
    <name type="scientific">Trachymyrmex cornetzi</name>
    <dbReference type="NCBI Taxonomy" id="471704"/>
    <lineage>
        <taxon>Eukaryota</taxon>
        <taxon>Metazoa</taxon>
        <taxon>Ecdysozoa</taxon>
        <taxon>Arthropoda</taxon>
        <taxon>Hexapoda</taxon>
        <taxon>Insecta</taxon>
        <taxon>Pterygota</taxon>
        <taxon>Neoptera</taxon>
        <taxon>Endopterygota</taxon>
        <taxon>Hymenoptera</taxon>
        <taxon>Apocrita</taxon>
        <taxon>Aculeata</taxon>
        <taxon>Formicoidea</taxon>
        <taxon>Formicidae</taxon>
        <taxon>Myrmicinae</taxon>
        <taxon>Trachymyrmex</taxon>
    </lineage>
</organism>
<dbReference type="GO" id="GO:0043565">
    <property type="term" value="F:sequence-specific DNA binding"/>
    <property type="evidence" value="ECO:0007669"/>
    <property type="project" value="InterPro"/>
</dbReference>
<dbReference type="SUPFAM" id="SSF57716">
    <property type="entry name" value="Glucocorticoid receptor-like (DNA-binding domain)"/>
    <property type="match status" value="1"/>
</dbReference>
<accession>A0A151J090</accession>
<comment type="similarity">
    <text evidence="2">Belongs to the THAP1 family.</text>
</comment>
<sequence length="381" mass="44239">MPGCSAPNCSNSTIKEYSIKIFPRDAQCRAIWTTNVWGKNRILQQEYRLCEIHFAPEMWETKRSDGNRKLMPNAVPTLFWQYIENATNPGGIEKVLVDIRPVEVMNRSIVEPQNVQVECRNLQINLQDTTGSAGCSAGCVVASKEIARLQRQALRNKSRSVQKWSNKSIEKALKLKFTCGTSGYLELKKQGIPLPHLRTLRRKLEKYIKNNTDDLSQSVIHFEDVKQLSNIEMNILYNVAGYLVKSILHLSKKRCVKCAVSVGSKKPELFSYATFVRFRCIKANTLFFVNHYTFQIFLQMEYFFRKSIKSIRSKPNINVLRFFTDQFESFIVGDHIVTCHNLRSKIIKRFAVFRLKIAYKKYKPKKRHYDSKTMAMHSVKK</sequence>
<feature type="domain" description="THAP-type" evidence="13">
    <location>
        <begin position="1"/>
        <end position="79"/>
    </location>
</feature>
<keyword evidence="10" id="KW-0539">Nucleus</keyword>
<protein>
    <recommendedName>
        <fullName evidence="13">THAP-type domain-containing protein</fullName>
    </recommendedName>
</protein>
<evidence type="ECO:0000259" key="13">
    <source>
        <dbReference type="PROSITE" id="PS50950"/>
    </source>
</evidence>
<keyword evidence="5" id="KW-0862">Zinc</keyword>
<gene>
    <name evidence="14" type="ORF">ALC57_12909</name>
</gene>
<evidence type="ECO:0000313" key="14">
    <source>
        <dbReference type="EMBL" id="KYN14881.1"/>
    </source>
</evidence>
<keyword evidence="6" id="KW-0805">Transcription regulation</keyword>
<keyword evidence="3" id="KW-0479">Metal-binding</keyword>
<evidence type="ECO:0000256" key="6">
    <source>
        <dbReference type="ARBA" id="ARBA00023015"/>
    </source>
</evidence>
<evidence type="ECO:0000256" key="1">
    <source>
        <dbReference type="ARBA" id="ARBA00004642"/>
    </source>
</evidence>
<dbReference type="Pfam" id="PF05485">
    <property type="entry name" value="THAP"/>
    <property type="match status" value="1"/>
</dbReference>
<dbReference type="InterPro" id="IPR006612">
    <property type="entry name" value="THAP_Znf"/>
</dbReference>
<keyword evidence="15" id="KW-1185">Reference proteome</keyword>
<proteinExistence type="inferred from homology"/>
<dbReference type="AlphaFoldDB" id="A0A151J090"/>
<keyword evidence="4 12" id="KW-0863">Zinc-finger</keyword>
<keyword evidence="9" id="KW-0804">Transcription</keyword>
<evidence type="ECO:0000256" key="2">
    <source>
        <dbReference type="ARBA" id="ARBA00006177"/>
    </source>
</evidence>
<name>A0A151J090_9HYME</name>
<comment type="subcellular location">
    <subcellularLocation>
        <location evidence="1">Nucleus</location>
        <location evidence="1">Nucleoplasm</location>
    </subcellularLocation>
</comment>
<evidence type="ECO:0000256" key="8">
    <source>
        <dbReference type="ARBA" id="ARBA00023125"/>
    </source>
</evidence>
<dbReference type="SMART" id="SM00980">
    <property type="entry name" value="THAP"/>
    <property type="match status" value="1"/>
</dbReference>
<dbReference type="PANTHER" id="PTHR46600:SF1">
    <property type="entry name" value="THAP DOMAIN-CONTAINING PROTEIN 1"/>
    <property type="match status" value="1"/>
</dbReference>
<keyword evidence="8 12" id="KW-0238">DNA-binding</keyword>
<evidence type="ECO:0000256" key="5">
    <source>
        <dbReference type="ARBA" id="ARBA00022833"/>
    </source>
</evidence>
<dbReference type="GO" id="GO:0005654">
    <property type="term" value="C:nucleoplasm"/>
    <property type="evidence" value="ECO:0007669"/>
    <property type="project" value="UniProtKB-SubCell"/>
</dbReference>